<proteinExistence type="predicted"/>
<dbReference type="EMBL" id="CABFNP030000595">
    <property type="protein sequence ID" value="CAI6050543.1"/>
    <property type="molecule type" value="Genomic_DNA"/>
</dbReference>
<name>A0AA35LRV9_9HYPO</name>
<dbReference type="AlphaFoldDB" id="A0AA35LRV9"/>
<sequence length="100" mass="11356">YSSTLNELSKSRHTHDLSILDTLDDLIHTVESSTNAMQVAVTLAGEMGERFWSDYYYDNREDFLTLYIVNDGLMKLLLSGWSGLDLLKEELLLTCSLTTC</sequence>
<protein>
    <submittedName>
        <fullName evidence="1">Uncharacterized protein</fullName>
    </submittedName>
</protein>
<evidence type="ECO:0000313" key="1">
    <source>
        <dbReference type="EMBL" id="CAI6050543.1"/>
    </source>
</evidence>
<comment type="caution">
    <text evidence="1">The sequence shown here is derived from an EMBL/GenBank/DDBJ whole genome shotgun (WGS) entry which is preliminary data.</text>
</comment>
<feature type="non-terminal residue" evidence="1">
    <location>
        <position position="100"/>
    </location>
</feature>
<accession>A0AA35LRV9</accession>
<keyword evidence="2" id="KW-1185">Reference proteome</keyword>
<reference evidence="1" key="1">
    <citation type="submission" date="2023-01" db="EMBL/GenBank/DDBJ databases">
        <authorList>
            <person name="Piombo E."/>
        </authorList>
    </citation>
    <scope>NUCLEOTIDE SEQUENCE</scope>
</reference>
<organism evidence="1 2">
    <name type="scientific">Clonostachys chloroleuca</name>
    <dbReference type="NCBI Taxonomy" id="1926264"/>
    <lineage>
        <taxon>Eukaryota</taxon>
        <taxon>Fungi</taxon>
        <taxon>Dikarya</taxon>
        <taxon>Ascomycota</taxon>
        <taxon>Pezizomycotina</taxon>
        <taxon>Sordariomycetes</taxon>
        <taxon>Hypocreomycetidae</taxon>
        <taxon>Hypocreales</taxon>
        <taxon>Bionectriaceae</taxon>
        <taxon>Clonostachys</taxon>
    </lineage>
</organism>
<gene>
    <name evidence="1" type="ORF">CCHLO57077_00018626</name>
</gene>
<evidence type="ECO:0000313" key="2">
    <source>
        <dbReference type="Proteomes" id="UP001160390"/>
    </source>
</evidence>
<dbReference type="Proteomes" id="UP001160390">
    <property type="component" value="Unassembled WGS sequence"/>
</dbReference>
<feature type="non-terminal residue" evidence="1">
    <location>
        <position position="1"/>
    </location>
</feature>